<evidence type="ECO:0000313" key="3">
    <source>
        <dbReference type="Proteomes" id="UP000053815"/>
    </source>
</evidence>
<name>A0A0C9M6E7_9FUNG</name>
<dbReference type="AlphaFoldDB" id="A0A0C9M6E7"/>
<sequence>MVSTRKTLDAHFLLSHIEFPQSRVDYRAIFDENDPEKFAFVKLLEAINLRASEMSRLQSTFPKMDLSALYCLGITIQEYVRHLSTNVLEQKRAAENKPSIDSFYTPLERQARTLEAVIQKYKPQTSTIAHVQHPPPVTARPNINQELHYSAKHPYHRVEIKTSKKATRYDKMISDPKWTGATVKTPRNLKANLEQAAARRAKAEAIQKMKAVAQQALLEKQQQLQEEKELLMPRKRVRSAEDDTNHDIFDKANHKKPKKSKASFNKQRKTASSSQKGF</sequence>
<proteinExistence type="predicted"/>
<accession>A0A0C9M6E7</accession>
<dbReference type="Proteomes" id="UP000053815">
    <property type="component" value="Unassembled WGS sequence"/>
</dbReference>
<dbReference type="OrthoDB" id="2281878at2759"/>
<feature type="compositionally biased region" description="Basic and acidic residues" evidence="1">
    <location>
        <begin position="228"/>
        <end position="252"/>
    </location>
</feature>
<organism evidence="2">
    <name type="scientific">Mucor ambiguus</name>
    <dbReference type="NCBI Taxonomy" id="91626"/>
    <lineage>
        <taxon>Eukaryota</taxon>
        <taxon>Fungi</taxon>
        <taxon>Fungi incertae sedis</taxon>
        <taxon>Mucoromycota</taxon>
        <taxon>Mucoromycotina</taxon>
        <taxon>Mucoromycetes</taxon>
        <taxon>Mucorales</taxon>
        <taxon>Mucorineae</taxon>
        <taxon>Mucoraceae</taxon>
        <taxon>Mucor</taxon>
    </lineage>
</organism>
<keyword evidence="3" id="KW-1185">Reference proteome</keyword>
<feature type="compositionally biased region" description="Basic residues" evidence="1">
    <location>
        <begin position="253"/>
        <end position="269"/>
    </location>
</feature>
<protein>
    <submittedName>
        <fullName evidence="2">Uncharacterized protein</fullName>
    </submittedName>
</protein>
<evidence type="ECO:0000256" key="1">
    <source>
        <dbReference type="SAM" id="MobiDB-lite"/>
    </source>
</evidence>
<evidence type="ECO:0000313" key="2">
    <source>
        <dbReference type="EMBL" id="GAN02284.1"/>
    </source>
</evidence>
<gene>
    <name evidence="2" type="ORF">MAM1_0019c01727</name>
</gene>
<dbReference type="EMBL" id="DF836308">
    <property type="protein sequence ID" value="GAN02284.1"/>
    <property type="molecule type" value="Genomic_DNA"/>
</dbReference>
<feature type="region of interest" description="Disordered" evidence="1">
    <location>
        <begin position="228"/>
        <end position="278"/>
    </location>
</feature>
<reference evidence="2" key="1">
    <citation type="submission" date="2014-09" db="EMBL/GenBank/DDBJ databases">
        <title>Draft genome sequence of an oleaginous Mucoromycotina fungus Mucor ambiguus NBRC6742.</title>
        <authorList>
            <person name="Takeda I."/>
            <person name="Yamane N."/>
            <person name="Morita T."/>
            <person name="Tamano K."/>
            <person name="Machida M."/>
            <person name="Baker S."/>
            <person name="Koike H."/>
        </authorList>
    </citation>
    <scope>NUCLEOTIDE SEQUENCE</scope>
    <source>
        <strain evidence="2">NBRC 6742</strain>
    </source>
</reference>